<organism evidence="1">
    <name type="scientific">Prevotella sp. GTC17260</name>
    <dbReference type="NCBI Taxonomy" id="3236796"/>
    <lineage>
        <taxon>Bacteria</taxon>
        <taxon>Pseudomonadati</taxon>
        <taxon>Bacteroidota</taxon>
        <taxon>Bacteroidia</taxon>
        <taxon>Bacteroidales</taxon>
        <taxon>Prevotellaceae</taxon>
        <taxon>Prevotella</taxon>
    </lineage>
</organism>
<protein>
    <recommendedName>
        <fullName evidence="2">Outer membrane protein beta-barrel domain-containing protein</fullName>
    </recommendedName>
</protein>
<name>A0AB33JBC4_9BACT</name>
<evidence type="ECO:0000313" key="1">
    <source>
        <dbReference type="EMBL" id="BFO79323.1"/>
    </source>
</evidence>
<sequence>MSLELSTKYMWRGIEYGNAPTTFAILSYEKGGFNAYAEGVYAVNGSHSEVDLGIGYSFKYLSVGLADYYFPSSVGEKDKYFKLNSRETGHYVEAYTTISPLKIPVWLTLSCYVFGADKNKNGNQAYSSYAELGYTHTFNAKDSVSLAVGANLNKGFYTDYRKNFNVVNITLKYATSFKFGSFQLPVSASYVLNPYREKSYFTFSVYFNSKQ</sequence>
<accession>A0AB33JBC4</accession>
<dbReference type="EMBL" id="AP035788">
    <property type="protein sequence ID" value="BFO79323.1"/>
    <property type="molecule type" value="Genomic_DNA"/>
</dbReference>
<dbReference type="AlphaFoldDB" id="A0AB33JBC4"/>
<proteinExistence type="predicted"/>
<reference evidence="1" key="1">
    <citation type="submission" date="2024-07" db="EMBL/GenBank/DDBJ databases">
        <title>Complete genome sequence of Prevotella sp. YM-2024 GTC17260.</title>
        <authorList>
            <person name="Hayashi M."/>
            <person name="Muto Y."/>
            <person name="Tanaka K."/>
            <person name="Niwa H."/>
        </authorList>
    </citation>
    <scope>NUCLEOTIDE SEQUENCE</scope>
    <source>
        <strain evidence="1">GTC17260</strain>
    </source>
</reference>
<gene>
    <name evidence="1" type="ORF">GTC17260_19580</name>
</gene>
<evidence type="ECO:0008006" key="2">
    <source>
        <dbReference type="Google" id="ProtNLM"/>
    </source>
</evidence>